<evidence type="ECO:0000256" key="11">
    <source>
        <dbReference type="ARBA" id="ARBA00022723"/>
    </source>
</evidence>
<evidence type="ECO:0000313" key="23">
    <source>
        <dbReference type="Proteomes" id="UP000276133"/>
    </source>
</evidence>
<sequence length="768" mass="90121">MFFFANDEPIPTVNNSVQTTFATSRQLPTYLIGIVVFNNDDFVRETLYLPGDIRLNIWARKQFANDALDVLNMTEKIFEGLLDIFRDVDETALPSKIDMFIIPEYPYDAIPHYGLPIFREKDVLFKFASASERDLQRVALLIAKNLAEFWFGNFVTFAWWDELWLQEGLADYIKYRAVNQAFPEWNILQQFITEELINVLVSDGYPSSHPIYKPITNPYEIEEYFDEIESSKTAAILRMVEEEVGFGKIEQALTAYLNAHPWGVAEINKFYEFLETVDKWPAKDFFDRWVTQSNYPLLNIKLVIKVNQSRALNSYSSIFAGDLLYPSAYDFIWYIPLTCSFGRSENDNSPLEKDFYIDQKEFSEMVPNSGSEKYTWVHCDRKFAGYYATDYTVENWENLGRALKAENREFLPEDRANIIHNLFVNGFTERTSYVQVVDVLSYLTREKDYLPWKTVHKHISDLVGILDYKEPFLQVSSFFTSMLRKIEADIDLWSPSGNHIEELLKDTILSLACRIQDSYCLKKTTELWQGVIPSLLSGTFDPIRLPPYVREIVFNYHIQNTYNVNEWDLILREYENIEDLAERRRLLESLSFTRLPWLLAKLLEEQQQAKLEKIDLFDTVRMMSENPVGREITWDYYRINFRPLVEEFGEDDARLGQMLLDITKTFENEFLFYELLELVFFTETGATANARFRALEVVSTNNIWLLDKEKEIIEAFGDGRRKFNPNKNKYLENKTSQTFVAKARDEIKSLLTKTSKDNKISNMIKKIF</sequence>
<dbReference type="Pfam" id="PF01433">
    <property type="entry name" value="Peptidase_M1"/>
    <property type="match status" value="1"/>
</dbReference>
<evidence type="ECO:0000256" key="13">
    <source>
        <dbReference type="ARBA" id="ARBA00022833"/>
    </source>
</evidence>
<keyword evidence="7 22" id="KW-0031">Aminopeptidase</keyword>
<dbReference type="InterPro" id="IPR027268">
    <property type="entry name" value="Peptidase_M4/M1_CTD_sf"/>
</dbReference>
<evidence type="ECO:0000256" key="16">
    <source>
        <dbReference type="ARBA" id="ARBA00023049"/>
    </source>
</evidence>
<evidence type="ECO:0000256" key="2">
    <source>
        <dbReference type="ARBA" id="ARBA00001947"/>
    </source>
</evidence>
<dbReference type="GO" id="GO:0043171">
    <property type="term" value="P:peptide catabolic process"/>
    <property type="evidence" value="ECO:0007669"/>
    <property type="project" value="TreeGrafter"/>
</dbReference>
<dbReference type="Proteomes" id="UP000276133">
    <property type="component" value="Unassembled WGS sequence"/>
</dbReference>
<dbReference type="GO" id="GO:0070006">
    <property type="term" value="F:metalloaminopeptidase activity"/>
    <property type="evidence" value="ECO:0007669"/>
    <property type="project" value="TreeGrafter"/>
</dbReference>
<evidence type="ECO:0000256" key="15">
    <source>
        <dbReference type="ARBA" id="ARBA00022989"/>
    </source>
</evidence>
<evidence type="ECO:0000256" key="1">
    <source>
        <dbReference type="ARBA" id="ARBA00001703"/>
    </source>
</evidence>
<keyword evidence="13" id="KW-0862">Zinc</keyword>
<protein>
    <recommendedName>
        <fullName evidence="6">glutamyl aminopeptidase</fullName>
        <ecNumber evidence="6">3.4.11.7</ecNumber>
    </recommendedName>
</protein>
<organism evidence="22 23">
    <name type="scientific">Brachionus plicatilis</name>
    <name type="common">Marine rotifer</name>
    <name type="synonym">Brachionus muelleri</name>
    <dbReference type="NCBI Taxonomy" id="10195"/>
    <lineage>
        <taxon>Eukaryota</taxon>
        <taxon>Metazoa</taxon>
        <taxon>Spiralia</taxon>
        <taxon>Gnathifera</taxon>
        <taxon>Rotifera</taxon>
        <taxon>Eurotatoria</taxon>
        <taxon>Monogononta</taxon>
        <taxon>Pseudotrocha</taxon>
        <taxon>Ploima</taxon>
        <taxon>Brachionidae</taxon>
        <taxon>Brachionus</taxon>
    </lineage>
</organism>
<keyword evidence="16" id="KW-0482">Metalloprotease</keyword>
<dbReference type="EC" id="3.4.11.7" evidence="6"/>
<comment type="similarity">
    <text evidence="4">Belongs to the peptidase M1 family.</text>
</comment>
<evidence type="ECO:0000256" key="3">
    <source>
        <dbReference type="ARBA" id="ARBA00004401"/>
    </source>
</evidence>
<dbReference type="Pfam" id="PF11838">
    <property type="entry name" value="ERAP1_C"/>
    <property type="match status" value="1"/>
</dbReference>
<evidence type="ECO:0000256" key="14">
    <source>
        <dbReference type="ARBA" id="ARBA00022837"/>
    </source>
</evidence>
<dbReference type="InterPro" id="IPR024571">
    <property type="entry name" value="ERAP1-like_C_dom"/>
</dbReference>
<dbReference type="SUPFAM" id="SSF55486">
    <property type="entry name" value="Metalloproteases ('zincins'), catalytic domain"/>
    <property type="match status" value="1"/>
</dbReference>
<keyword evidence="12" id="KW-0378">Hydrolase</keyword>
<evidence type="ECO:0000256" key="5">
    <source>
        <dbReference type="ARBA" id="ARBA00011748"/>
    </source>
</evidence>
<dbReference type="AlphaFoldDB" id="A0A3M7RZB4"/>
<feature type="domain" description="ERAP1-like C-terminal" evidence="21">
    <location>
        <begin position="382"/>
        <end position="695"/>
    </location>
</feature>
<dbReference type="EMBL" id="REGN01002328">
    <property type="protein sequence ID" value="RNA28822.1"/>
    <property type="molecule type" value="Genomic_DNA"/>
</dbReference>
<comment type="catalytic activity">
    <reaction evidence="1">
        <text>Release of N-terminal glutamate (and to a lesser extent aspartate) from a peptide.</text>
        <dbReference type="EC" id="3.4.11.7"/>
    </reaction>
</comment>
<dbReference type="OrthoDB" id="510539at2759"/>
<name>A0A3M7RZB4_BRAPC</name>
<keyword evidence="10" id="KW-0812">Transmembrane</keyword>
<dbReference type="Gene3D" id="1.10.390.10">
    <property type="entry name" value="Neutral Protease Domain 2"/>
    <property type="match status" value="1"/>
</dbReference>
<proteinExistence type="inferred from homology"/>
<dbReference type="PRINTS" id="PR00756">
    <property type="entry name" value="ALADIPTASE"/>
</dbReference>
<evidence type="ECO:0000259" key="20">
    <source>
        <dbReference type="Pfam" id="PF01433"/>
    </source>
</evidence>
<evidence type="ECO:0000256" key="12">
    <source>
        <dbReference type="ARBA" id="ARBA00022801"/>
    </source>
</evidence>
<dbReference type="PANTHER" id="PTHR11533">
    <property type="entry name" value="PROTEASE M1 ZINC METALLOPROTEASE"/>
    <property type="match status" value="1"/>
</dbReference>
<keyword evidence="19" id="KW-0325">Glycoprotein</keyword>
<comment type="caution">
    <text evidence="22">The sequence shown here is derived from an EMBL/GenBank/DDBJ whole genome shotgun (WGS) entry which is preliminary data.</text>
</comment>
<keyword evidence="11" id="KW-0479">Metal-binding</keyword>
<evidence type="ECO:0000259" key="21">
    <source>
        <dbReference type="Pfam" id="PF11838"/>
    </source>
</evidence>
<evidence type="ECO:0000256" key="8">
    <source>
        <dbReference type="ARBA" id="ARBA00022475"/>
    </source>
</evidence>
<evidence type="ECO:0000256" key="4">
    <source>
        <dbReference type="ARBA" id="ARBA00010136"/>
    </source>
</evidence>
<accession>A0A3M7RZB4</accession>
<keyword evidence="23" id="KW-1185">Reference proteome</keyword>
<evidence type="ECO:0000256" key="19">
    <source>
        <dbReference type="ARBA" id="ARBA00023180"/>
    </source>
</evidence>
<keyword evidence="15" id="KW-1133">Transmembrane helix</keyword>
<evidence type="ECO:0000256" key="10">
    <source>
        <dbReference type="ARBA" id="ARBA00022692"/>
    </source>
</evidence>
<dbReference type="GO" id="GO:0005615">
    <property type="term" value="C:extracellular space"/>
    <property type="evidence" value="ECO:0007669"/>
    <property type="project" value="TreeGrafter"/>
</dbReference>
<comment type="cofactor">
    <cofactor evidence="2">
        <name>Zn(2+)</name>
        <dbReference type="ChEBI" id="CHEBI:29105"/>
    </cofactor>
</comment>
<reference evidence="22 23" key="1">
    <citation type="journal article" date="2018" name="Sci. Rep.">
        <title>Genomic signatures of local adaptation to the degree of environmental predictability in rotifers.</title>
        <authorList>
            <person name="Franch-Gras L."/>
            <person name="Hahn C."/>
            <person name="Garcia-Roger E.M."/>
            <person name="Carmona M.J."/>
            <person name="Serra M."/>
            <person name="Gomez A."/>
        </authorList>
    </citation>
    <scope>NUCLEOTIDE SEQUENCE [LARGE SCALE GENOMIC DNA]</scope>
    <source>
        <strain evidence="22">HYR1</strain>
    </source>
</reference>
<dbReference type="GO" id="GO:0042277">
    <property type="term" value="F:peptide binding"/>
    <property type="evidence" value="ECO:0007669"/>
    <property type="project" value="TreeGrafter"/>
</dbReference>
<evidence type="ECO:0000256" key="6">
    <source>
        <dbReference type="ARBA" id="ARBA00012567"/>
    </source>
</evidence>
<dbReference type="GO" id="GO:0008270">
    <property type="term" value="F:zinc ion binding"/>
    <property type="evidence" value="ECO:0007669"/>
    <property type="project" value="InterPro"/>
</dbReference>
<dbReference type="STRING" id="10195.A0A3M7RZB4"/>
<keyword evidence="14" id="KW-0106">Calcium</keyword>
<comment type="subcellular location">
    <subcellularLocation>
        <location evidence="3">Cell membrane</location>
        <topology evidence="3">Single-pass type II membrane protein</topology>
    </subcellularLocation>
</comment>
<keyword evidence="18" id="KW-1015">Disulfide bond</keyword>
<dbReference type="GO" id="GO:0005886">
    <property type="term" value="C:plasma membrane"/>
    <property type="evidence" value="ECO:0007669"/>
    <property type="project" value="UniProtKB-SubCell"/>
</dbReference>
<gene>
    <name evidence="22" type="ORF">BpHYR1_039072</name>
</gene>
<dbReference type="GO" id="GO:0004230">
    <property type="term" value="F:glutamyl aminopeptidase activity"/>
    <property type="evidence" value="ECO:0007669"/>
    <property type="project" value="UniProtKB-EC"/>
</dbReference>
<dbReference type="InterPro" id="IPR050344">
    <property type="entry name" value="Peptidase_M1_aminopeptidases"/>
</dbReference>
<dbReference type="Gene3D" id="1.25.50.20">
    <property type="match status" value="1"/>
</dbReference>
<evidence type="ECO:0000313" key="22">
    <source>
        <dbReference type="EMBL" id="RNA28822.1"/>
    </source>
</evidence>
<keyword evidence="17" id="KW-0472">Membrane</keyword>
<dbReference type="InterPro" id="IPR001930">
    <property type="entry name" value="Peptidase_M1"/>
</dbReference>
<keyword evidence="8" id="KW-1003">Cell membrane</keyword>
<comment type="subunit">
    <text evidence="5">Homodimer; disulfide-linked.</text>
</comment>
<dbReference type="GO" id="GO:0005737">
    <property type="term" value="C:cytoplasm"/>
    <property type="evidence" value="ECO:0007669"/>
    <property type="project" value="TreeGrafter"/>
</dbReference>
<evidence type="ECO:0000256" key="17">
    <source>
        <dbReference type="ARBA" id="ARBA00023136"/>
    </source>
</evidence>
<dbReference type="InterPro" id="IPR014782">
    <property type="entry name" value="Peptidase_M1_dom"/>
</dbReference>
<dbReference type="PANTHER" id="PTHR11533:SF276">
    <property type="entry name" value="GLUTAMYL AMINOPEPTIDASE"/>
    <property type="match status" value="1"/>
</dbReference>
<dbReference type="GO" id="GO:0006508">
    <property type="term" value="P:proteolysis"/>
    <property type="evidence" value="ECO:0007669"/>
    <property type="project" value="UniProtKB-KW"/>
</dbReference>
<keyword evidence="9" id="KW-0645">Protease</keyword>
<evidence type="ECO:0000256" key="9">
    <source>
        <dbReference type="ARBA" id="ARBA00022670"/>
    </source>
</evidence>
<evidence type="ECO:0000256" key="18">
    <source>
        <dbReference type="ARBA" id="ARBA00023157"/>
    </source>
</evidence>
<feature type="domain" description="Peptidase M1 membrane alanine aminopeptidase" evidence="20">
    <location>
        <begin position="95"/>
        <end position="289"/>
    </location>
</feature>
<evidence type="ECO:0000256" key="7">
    <source>
        <dbReference type="ARBA" id="ARBA00022438"/>
    </source>
</evidence>